<dbReference type="RefSeq" id="WP_264345343.1">
    <property type="nucleotide sequence ID" value="NZ_JAPAIK010000578.1"/>
</dbReference>
<dbReference type="AlphaFoldDB" id="A0AAW5TLD6"/>
<dbReference type="InterPro" id="IPR050659">
    <property type="entry name" value="Peptidase_M24B"/>
</dbReference>
<comment type="caution">
    <text evidence="2">The sequence shown here is derived from an EMBL/GenBank/DDBJ whole genome shotgun (WGS) entry which is preliminary data.</text>
</comment>
<dbReference type="Proteomes" id="UP001208853">
    <property type="component" value="Unassembled WGS sequence"/>
</dbReference>
<dbReference type="InterPro" id="IPR036005">
    <property type="entry name" value="Creatinase/aminopeptidase-like"/>
</dbReference>
<gene>
    <name evidence="2" type="ORF">OJ930_12450</name>
</gene>
<sequence length="79" mass="8940">HYVSDMTRTIHIGHVTDEERGIYDIVLKSNQAIIDNVKSGMKRCDYDYLARQVIENSGYGNHFTHGIGHGMGLDVHEIP</sequence>
<protein>
    <submittedName>
        <fullName evidence="2">M24 family metallopeptidase</fullName>
    </submittedName>
</protein>
<dbReference type="Pfam" id="PF00557">
    <property type="entry name" value="Peptidase_M24"/>
    <property type="match status" value="1"/>
</dbReference>
<name>A0AAW5TLD6_STRAP</name>
<organism evidence="2 3">
    <name type="scientific">Streptococcus anginosus</name>
    <dbReference type="NCBI Taxonomy" id="1328"/>
    <lineage>
        <taxon>Bacteria</taxon>
        <taxon>Bacillati</taxon>
        <taxon>Bacillota</taxon>
        <taxon>Bacilli</taxon>
        <taxon>Lactobacillales</taxon>
        <taxon>Streptococcaceae</taxon>
        <taxon>Streptococcus</taxon>
        <taxon>Streptococcus anginosus group</taxon>
    </lineage>
</organism>
<evidence type="ECO:0000313" key="3">
    <source>
        <dbReference type="Proteomes" id="UP001208853"/>
    </source>
</evidence>
<reference evidence="2" key="1">
    <citation type="submission" date="2022-10" db="EMBL/GenBank/DDBJ databases">
        <title>Comparative genomic study of S. anginosus.</title>
        <authorList>
            <person name="Prasad A."/>
            <person name="Ene A."/>
            <person name="Jablonska S."/>
            <person name="Du J."/>
            <person name="Wolfe A.J."/>
            <person name="Putonti C."/>
        </authorList>
    </citation>
    <scope>NUCLEOTIDE SEQUENCE</scope>
    <source>
        <strain evidence="2">UMB6888</strain>
    </source>
</reference>
<feature type="non-terminal residue" evidence="2">
    <location>
        <position position="1"/>
    </location>
</feature>
<dbReference type="PANTHER" id="PTHR46112:SF3">
    <property type="entry name" value="AMINOPEPTIDASE YPDF"/>
    <property type="match status" value="1"/>
</dbReference>
<dbReference type="EMBL" id="JAPAIK010000578">
    <property type="protein sequence ID" value="MCW1073778.1"/>
    <property type="molecule type" value="Genomic_DNA"/>
</dbReference>
<dbReference type="Gene3D" id="3.90.230.10">
    <property type="entry name" value="Creatinase/methionine aminopeptidase superfamily"/>
    <property type="match status" value="1"/>
</dbReference>
<dbReference type="SUPFAM" id="SSF55920">
    <property type="entry name" value="Creatinase/aminopeptidase"/>
    <property type="match status" value="1"/>
</dbReference>
<feature type="domain" description="Peptidase M24" evidence="1">
    <location>
        <begin position="1"/>
        <end position="78"/>
    </location>
</feature>
<evidence type="ECO:0000259" key="1">
    <source>
        <dbReference type="Pfam" id="PF00557"/>
    </source>
</evidence>
<feature type="non-terminal residue" evidence="2">
    <location>
        <position position="79"/>
    </location>
</feature>
<dbReference type="InterPro" id="IPR000994">
    <property type="entry name" value="Pept_M24"/>
</dbReference>
<accession>A0AAW5TLD6</accession>
<evidence type="ECO:0000313" key="2">
    <source>
        <dbReference type="EMBL" id="MCW1073778.1"/>
    </source>
</evidence>
<dbReference type="PANTHER" id="PTHR46112">
    <property type="entry name" value="AMINOPEPTIDASE"/>
    <property type="match status" value="1"/>
</dbReference>
<proteinExistence type="predicted"/>